<keyword evidence="2" id="KW-1133">Transmembrane helix</keyword>
<proteinExistence type="predicted"/>
<evidence type="ECO:0000313" key="4">
    <source>
        <dbReference type="Proteomes" id="UP000317209"/>
    </source>
</evidence>
<evidence type="ECO:0000256" key="1">
    <source>
        <dbReference type="SAM" id="MobiDB-lite"/>
    </source>
</evidence>
<feature type="compositionally biased region" description="Low complexity" evidence="1">
    <location>
        <begin position="47"/>
        <end position="56"/>
    </location>
</feature>
<keyword evidence="2" id="KW-0812">Transmembrane</keyword>
<feature type="compositionally biased region" description="Basic and acidic residues" evidence="1">
    <location>
        <begin position="57"/>
        <end position="66"/>
    </location>
</feature>
<accession>A0A543BL04</accession>
<dbReference type="EMBL" id="VFOX01000001">
    <property type="protein sequence ID" value="TQL85517.1"/>
    <property type="molecule type" value="Genomic_DNA"/>
</dbReference>
<comment type="caution">
    <text evidence="3">The sequence shown here is derived from an EMBL/GenBank/DDBJ whole genome shotgun (WGS) entry which is preliminary data.</text>
</comment>
<gene>
    <name evidence="3" type="ORF">FB560_1134</name>
</gene>
<evidence type="ECO:0000313" key="3">
    <source>
        <dbReference type="EMBL" id="TQL85517.1"/>
    </source>
</evidence>
<name>A0A543BL04_9MICO</name>
<keyword evidence="4" id="KW-1185">Reference proteome</keyword>
<dbReference type="AlphaFoldDB" id="A0A543BL04"/>
<protein>
    <submittedName>
        <fullName evidence="3">Uncharacterized protein</fullName>
    </submittedName>
</protein>
<feature type="region of interest" description="Disordered" evidence="1">
    <location>
        <begin position="47"/>
        <end position="66"/>
    </location>
</feature>
<sequence length="66" mass="6779">MTLVIAPTASTALYGLWAPLPIIVGTATMAVVAVFVLAHPRFRRMPATPVSAAASTSDRDDGLGSP</sequence>
<reference evidence="3 4" key="1">
    <citation type="submission" date="2019-06" db="EMBL/GenBank/DDBJ databases">
        <title>Sequencing the genomes of 1000 actinobacteria strains.</title>
        <authorList>
            <person name="Klenk H.-P."/>
        </authorList>
    </citation>
    <scope>NUCLEOTIDE SEQUENCE [LARGE SCALE GENOMIC DNA]</scope>
    <source>
        <strain evidence="3 4">DSM 20169</strain>
    </source>
</reference>
<dbReference type="RefSeq" id="WP_211349946.1">
    <property type="nucleotide sequence ID" value="NZ_VFOX01000001.1"/>
</dbReference>
<organism evidence="3 4">
    <name type="scientific">Microbacterium saperdae</name>
    <dbReference type="NCBI Taxonomy" id="69368"/>
    <lineage>
        <taxon>Bacteria</taxon>
        <taxon>Bacillati</taxon>
        <taxon>Actinomycetota</taxon>
        <taxon>Actinomycetes</taxon>
        <taxon>Micrococcales</taxon>
        <taxon>Microbacteriaceae</taxon>
        <taxon>Microbacterium</taxon>
    </lineage>
</organism>
<dbReference type="Proteomes" id="UP000317209">
    <property type="component" value="Unassembled WGS sequence"/>
</dbReference>
<keyword evidence="2" id="KW-0472">Membrane</keyword>
<evidence type="ECO:0000256" key="2">
    <source>
        <dbReference type="SAM" id="Phobius"/>
    </source>
</evidence>
<feature type="transmembrane region" description="Helical" evidence="2">
    <location>
        <begin position="12"/>
        <end position="38"/>
    </location>
</feature>